<dbReference type="HOGENOM" id="CLU_006329_5_3_1"/>
<dbReference type="InterPro" id="IPR052073">
    <property type="entry name" value="Amide_Lactam_Regulators"/>
</dbReference>
<dbReference type="AlphaFoldDB" id="S0DSH3"/>
<sequence>MTESQNRQSSARSPSAAPGRTRVARVACKACHARRVKCDAADGQPCWHCRTRDVICELIDSKRGKLVENYDMRKNWRLMGLYSRRSNAQRVSRRKQAQSPVDQHDTLSDSIAVITPQSNENSQYQDQSQPVPPTIARDNEPGSQQQSLSGNDKSYFLGDSSSLSYIVEMICSPRGGVSEPVKVHYPIPASIADRAIIPTRPQVEPLSVRDALTMPPKEISDRLVYTFFEIIHPPYPVIDRRAFSELYRQDKASPMLLHAMFLVTFILCDESLIQAAGFSDRTAARKHHYLRAKTLYDVDHETDRNVLTAAIFLLGFWWNGPDDQKDSWFWLGCATSCAQSLGMYRSTVASRLSPEKRALRKRIWWSIYTRDRHTAACLGKPCRIRDEDCDIEPLTEEDFYFDDDHNDPLIARQEEYHTALAIEMTKAAEIREFISTDGLSSQVTNLCLVGDIVIAEYSPRRPDLEQYRPDRLKQRLEQWEAQLPKCMQRAQLDETLGPAFWATQLHMAYQPKAIEDLTPSEAEGDIWARRAADSITRMTEDLLAVGAMSKSQMHMQVDLASNSTPSLTCSHVPAVFGALSIHTLVICRKDPIRRQLAGNKSRQCILALSELAKHWPVGLWIMRFFGNLMRRLTGQGSAVSAGSIVDVTSRIANCNRNEDSTLNTSAEVSRAMSQTLAENGGSFTDATNAQVAGAVMETNDLFQQPADQFGFDNFWAENTIDVDLLLQHGLCPLLPGNFGTFPPLADSQGY</sequence>
<keyword evidence="2" id="KW-0862">Zinc</keyword>
<evidence type="ECO:0000256" key="5">
    <source>
        <dbReference type="ARBA" id="ARBA00023163"/>
    </source>
</evidence>
<dbReference type="SMART" id="SM00066">
    <property type="entry name" value="GAL4"/>
    <property type="match status" value="1"/>
</dbReference>
<dbReference type="GO" id="GO:0003677">
    <property type="term" value="F:DNA binding"/>
    <property type="evidence" value="ECO:0007669"/>
    <property type="project" value="UniProtKB-KW"/>
</dbReference>
<feature type="compositionally biased region" description="Polar residues" evidence="7">
    <location>
        <begin position="115"/>
        <end position="129"/>
    </location>
</feature>
<dbReference type="PROSITE" id="PS50048">
    <property type="entry name" value="ZN2_CY6_FUNGAL_2"/>
    <property type="match status" value="1"/>
</dbReference>
<dbReference type="SMART" id="SM00906">
    <property type="entry name" value="Fungal_trans"/>
    <property type="match status" value="1"/>
</dbReference>
<dbReference type="PANTHER" id="PTHR47171">
    <property type="entry name" value="FARA-RELATED"/>
    <property type="match status" value="1"/>
</dbReference>
<feature type="compositionally biased region" description="Polar residues" evidence="7">
    <location>
        <begin position="141"/>
        <end position="152"/>
    </location>
</feature>
<dbReference type="CDD" id="cd00067">
    <property type="entry name" value="GAL4"/>
    <property type="match status" value="1"/>
</dbReference>
<keyword evidence="5" id="KW-0804">Transcription</keyword>
<organism evidence="9 10">
    <name type="scientific">Gibberella fujikuroi (strain CBS 195.34 / IMI 58289 / NRRL A-6831)</name>
    <name type="common">Bakanae and foot rot disease fungus</name>
    <name type="synonym">Fusarium fujikuroi</name>
    <dbReference type="NCBI Taxonomy" id="1279085"/>
    <lineage>
        <taxon>Eukaryota</taxon>
        <taxon>Fungi</taxon>
        <taxon>Dikarya</taxon>
        <taxon>Ascomycota</taxon>
        <taxon>Pezizomycotina</taxon>
        <taxon>Sordariomycetes</taxon>
        <taxon>Hypocreomycetidae</taxon>
        <taxon>Hypocreales</taxon>
        <taxon>Nectriaceae</taxon>
        <taxon>Fusarium</taxon>
        <taxon>Fusarium fujikuroi species complex</taxon>
    </lineage>
</organism>
<dbReference type="SUPFAM" id="SSF57701">
    <property type="entry name" value="Zn2/Cys6 DNA-binding domain"/>
    <property type="match status" value="1"/>
</dbReference>
<dbReference type="Proteomes" id="UP000016800">
    <property type="component" value="Chromosome I"/>
</dbReference>
<keyword evidence="4" id="KW-0238">DNA-binding</keyword>
<feature type="region of interest" description="Disordered" evidence="7">
    <location>
        <begin position="87"/>
        <end position="153"/>
    </location>
</feature>
<keyword evidence="3" id="KW-0805">Transcription regulation</keyword>
<name>S0DSH3_GIBF5</name>
<protein>
    <submittedName>
        <fullName evidence="9">Related to cutinase transcription factor 1 beta</fullName>
    </submittedName>
</protein>
<gene>
    <name evidence="9" type="ORF">FFUJ_00294</name>
</gene>
<evidence type="ECO:0000256" key="7">
    <source>
        <dbReference type="SAM" id="MobiDB-lite"/>
    </source>
</evidence>
<evidence type="ECO:0000256" key="3">
    <source>
        <dbReference type="ARBA" id="ARBA00023015"/>
    </source>
</evidence>
<dbReference type="InterPro" id="IPR001138">
    <property type="entry name" value="Zn2Cys6_DnaBD"/>
</dbReference>
<evidence type="ECO:0000256" key="6">
    <source>
        <dbReference type="ARBA" id="ARBA00023242"/>
    </source>
</evidence>
<dbReference type="GeneID" id="35393779"/>
<dbReference type="PROSITE" id="PS00463">
    <property type="entry name" value="ZN2_CY6_FUNGAL_1"/>
    <property type="match status" value="1"/>
</dbReference>
<dbReference type="Pfam" id="PF00172">
    <property type="entry name" value="Zn_clus"/>
    <property type="match status" value="1"/>
</dbReference>
<feature type="domain" description="Zn(2)-C6 fungal-type" evidence="8">
    <location>
        <begin position="27"/>
        <end position="58"/>
    </location>
</feature>
<dbReference type="PANTHER" id="PTHR47171:SF1">
    <property type="entry name" value="ZN(II)2CYS6 TRANSCRIPTION FACTOR (EUROFUNG)"/>
    <property type="match status" value="1"/>
</dbReference>
<proteinExistence type="predicted"/>
<dbReference type="GO" id="GO:0000981">
    <property type="term" value="F:DNA-binding transcription factor activity, RNA polymerase II-specific"/>
    <property type="evidence" value="ECO:0007669"/>
    <property type="project" value="InterPro"/>
</dbReference>
<evidence type="ECO:0000313" key="10">
    <source>
        <dbReference type="Proteomes" id="UP000016800"/>
    </source>
</evidence>
<dbReference type="GO" id="GO:0006351">
    <property type="term" value="P:DNA-templated transcription"/>
    <property type="evidence" value="ECO:0007669"/>
    <property type="project" value="InterPro"/>
</dbReference>
<dbReference type="VEuPathDB" id="FungiDB:FFUJ_00294"/>
<evidence type="ECO:0000256" key="2">
    <source>
        <dbReference type="ARBA" id="ARBA00022833"/>
    </source>
</evidence>
<keyword evidence="1" id="KW-0479">Metal-binding</keyword>
<dbReference type="EMBL" id="HF679023">
    <property type="protein sequence ID" value="CCT63508.1"/>
    <property type="molecule type" value="Genomic_DNA"/>
</dbReference>
<dbReference type="InterPro" id="IPR007219">
    <property type="entry name" value="XnlR_reg_dom"/>
</dbReference>
<dbReference type="InterPro" id="IPR036864">
    <property type="entry name" value="Zn2-C6_fun-type_DNA-bd_sf"/>
</dbReference>
<dbReference type="Pfam" id="PF04082">
    <property type="entry name" value="Fungal_trans"/>
    <property type="match status" value="1"/>
</dbReference>
<evidence type="ECO:0000256" key="1">
    <source>
        <dbReference type="ARBA" id="ARBA00022723"/>
    </source>
</evidence>
<accession>S0DSH3</accession>
<dbReference type="Gene3D" id="4.10.240.10">
    <property type="entry name" value="Zn(2)-C6 fungal-type DNA-binding domain"/>
    <property type="match status" value="1"/>
</dbReference>
<dbReference type="STRING" id="1279085.S0DSH3"/>
<dbReference type="GO" id="GO:0008270">
    <property type="term" value="F:zinc ion binding"/>
    <property type="evidence" value="ECO:0007669"/>
    <property type="project" value="InterPro"/>
</dbReference>
<dbReference type="RefSeq" id="XP_023425589.1">
    <property type="nucleotide sequence ID" value="XM_023573454.1"/>
</dbReference>
<keyword evidence="6" id="KW-0539">Nucleus</keyword>
<dbReference type="CDD" id="cd12148">
    <property type="entry name" value="fungal_TF_MHR"/>
    <property type="match status" value="1"/>
</dbReference>
<evidence type="ECO:0000259" key="8">
    <source>
        <dbReference type="PROSITE" id="PS50048"/>
    </source>
</evidence>
<evidence type="ECO:0000256" key="4">
    <source>
        <dbReference type="ARBA" id="ARBA00023125"/>
    </source>
</evidence>
<keyword evidence="10" id="KW-1185">Reference proteome</keyword>
<reference evidence="10" key="1">
    <citation type="journal article" date="2013" name="PLoS Pathog.">
        <title>Deciphering the cryptic genome: genome-wide analyses of the rice pathogen Fusarium fujikuroi reveal complex regulation of secondary metabolism and novel metabolites.</title>
        <authorList>
            <person name="Wiemann P."/>
            <person name="Sieber C.M."/>
            <person name="von Bargen K.W."/>
            <person name="Studt L."/>
            <person name="Niehaus E.M."/>
            <person name="Espino J.J."/>
            <person name="Huss K."/>
            <person name="Michielse C.B."/>
            <person name="Albermann S."/>
            <person name="Wagner D."/>
            <person name="Bergner S.V."/>
            <person name="Connolly L.R."/>
            <person name="Fischer A."/>
            <person name="Reuter G."/>
            <person name="Kleigrewe K."/>
            <person name="Bald T."/>
            <person name="Wingfield B.D."/>
            <person name="Ophir R."/>
            <person name="Freeman S."/>
            <person name="Hippler M."/>
            <person name="Smith K.M."/>
            <person name="Brown D.W."/>
            <person name="Proctor R.H."/>
            <person name="Munsterkotter M."/>
            <person name="Freitag M."/>
            <person name="Humpf H.U."/>
            <person name="Guldener U."/>
            <person name="Tudzynski B."/>
        </authorList>
    </citation>
    <scope>NUCLEOTIDE SEQUENCE [LARGE SCALE GENOMIC DNA]</scope>
    <source>
        <strain evidence="10">CBS 195.34 / IMI 58289 / NRRL A-6831</strain>
    </source>
</reference>
<evidence type="ECO:0000313" key="9">
    <source>
        <dbReference type="EMBL" id="CCT63508.1"/>
    </source>
</evidence>